<dbReference type="GO" id="GO:0009253">
    <property type="term" value="P:peptidoglycan catabolic process"/>
    <property type="evidence" value="ECO:0007669"/>
    <property type="project" value="InterPro"/>
</dbReference>
<keyword evidence="5" id="KW-1185">Reference proteome</keyword>
<dbReference type="GO" id="GO:0030288">
    <property type="term" value="C:outer membrane-bounded periplasmic space"/>
    <property type="evidence" value="ECO:0007669"/>
    <property type="project" value="TreeGrafter"/>
</dbReference>
<feature type="transmembrane region" description="Helical" evidence="2">
    <location>
        <begin position="7"/>
        <end position="28"/>
    </location>
</feature>
<dbReference type="EMBL" id="JAGSOJ010000002">
    <property type="protein sequence ID" value="MCM1989682.1"/>
    <property type="molecule type" value="Genomic_DNA"/>
</dbReference>
<dbReference type="AlphaFoldDB" id="A0A9J6NZ23"/>
<keyword evidence="2" id="KW-0812">Transmembrane</keyword>
<evidence type="ECO:0000259" key="3">
    <source>
        <dbReference type="SMART" id="SM00646"/>
    </source>
</evidence>
<dbReference type="PANTHER" id="PTHR30404:SF0">
    <property type="entry name" value="N-ACETYLMURAMOYL-L-ALANINE AMIDASE AMIC"/>
    <property type="match status" value="1"/>
</dbReference>
<organism evidence="4 5">
    <name type="scientific">Oceanirhabdus seepicola</name>
    <dbReference type="NCBI Taxonomy" id="2828781"/>
    <lineage>
        <taxon>Bacteria</taxon>
        <taxon>Bacillati</taxon>
        <taxon>Bacillota</taxon>
        <taxon>Clostridia</taxon>
        <taxon>Eubacteriales</taxon>
        <taxon>Clostridiaceae</taxon>
        <taxon>Oceanirhabdus</taxon>
    </lineage>
</organism>
<proteinExistence type="predicted"/>
<feature type="domain" description="MurNAc-LAA" evidence="3">
    <location>
        <begin position="113"/>
        <end position="226"/>
    </location>
</feature>
<evidence type="ECO:0000313" key="4">
    <source>
        <dbReference type="EMBL" id="MCM1989682.1"/>
    </source>
</evidence>
<dbReference type="InterPro" id="IPR050695">
    <property type="entry name" value="N-acetylmuramoyl_amidase_3"/>
</dbReference>
<keyword evidence="1 4" id="KW-0378">Hydrolase</keyword>
<accession>A0A9J6NZ23</accession>
<dbReference type="InterPro" id="IPR002508">
    <property type="entry name" value="MurNAc-LAA_cat"/>
</dbReference>
<name>A0A9J6NZ23_9CLOT</name>
<gene>
    <name evidence="4" type="primary">cwlD</name>
    <name evidence="4" type="ORF">KDK92_08020</name>
</gene>
<dbReference type="EC" id="3.5.1.28" evidence="4"/>
<reference evidence="4" key="2">
    <citation type="submission" date="2021-04" db="EMBL/GenBank/DDBJ databases">
        <authorList>
            <person name="Dong X."/>
        </authorList>
    </citation>
    <scope>NUCLEOTIDE SEQUENCE</scope>
    <source>
        <strain evidence="4">ZWT</strain>
    </source>
</reference>
<dbReference type="CDD" id="cd02696">
    <property type="entry name" value="MurNAc-LAA"/>
    <property type="match status" value="1"/>
</dbReference>
<reference evidence="4" key="1">
    <citation type="journal article" date="2021" name="mSystems">
        <title>Bacteria and Archaea Synergistically Convert Glycine Betaine to Biogenic Methane in the Formosa Cold Seep of the South China Sea.</title>
        <authorList>
            <person name="Li L."/>
            <person name="Zhang W."/>
            <person name="Zhang S."/>
            <person name="Song L."/>
            <person name="Sun Q."/>
            <person name="Zhang H."/>
            <person name="Xiang H."/>
            <person name="Dong X."/>
        </authorList>
    </citation>
    <scope>NUCLEOTIDE SEQUENCE</scope>
    <source>
        <strain evidence="4">ZWT</strain>
    </source>
</reference>
<evidence type="ECO:0000256" key="1">
    <source>
        <dbReference type="ARBA" id="ARBA00022801"/>
    </source>
</evidence>
<dbReference type="Pfam" id="PF01520">
    <property type="entry name" value="Amidase_3"/>
    <property type="match status" value="1"/>
</dbReference>
<dbReference type="PANTHER" id="PTHR30404">
    <property type="entry name" value="N-ACETYLMURAMOYL-L-ALANINE AMIDASE"/>
    <property type="match status" value="1"/>
</dbReference>
<protein>
    <submittedName>
        <fullName evidence="4">N-acetylmuramoyl-L-alanine amidase CwlD</fullName>
        <ecNumber evidence="4">3.5.1.28</ecNumber>
    </submittedName>
</protein>
<sequence>MKKINRTLLLSILIIFLGYSLIFSVLHMETTNAFSTKDKKVILIDPGHGGVDGGARSSSGTLEKNIALEISLKLRDELSDLGYYVVMTREEDKGLYTQGSIKQKKIEDLNNRVKMKDETGCDAFLSIHLNKFTQSQYYGAEVWYSNREDSKKMAALIMKYLKSGIDNGNKRVNHPAKDKYKILRCNDNMPGVIVECGFLSNPKEEKLMKTESYQIRLVKLIAMAVDDYFSNN</sequence>
<dbReference type="SMART" id="SM00646">
    <property type="entry name" value="Ami_3"/>
    <property type="match status" value="1"/>
</dbReference>
<evidence type="ECO:0000313" key="5">
    <source>
        <dbReference type="Proteomes" id="UP001056429"/>
    </source>
</evidence>
<dbReference type="GO" id="GO:0008745">
    <property type="term" value="F:N-acetylmuramoyl-L-alanine amidase activity"/>
    <property type="evidence" value="ECO:0007669"/>
    <property type="project" value="UniProtKB-EC"/>
</dbReference>
<dbReference type="InterPro" id="IPR014234">
    <property type="entry name" value="Spore_CwlD"/>
</dbReference>
<dbReference type="SUPFAM" id="SSF53187">
    <property type="entry name" value="Zn-dependent exopeptidases"/>
    <property type="match status" value="1"/>
</dbReference>
<dbReference type="NCBIfam" id="TIGR02883">
    <property type="entry name" value="spore_cwlD"/>
    <property type="match status" value="1"/>
</dbReference>
<dbReference type="RefSeq" id="WP_250858708.1">
    <property type="nucleotide sequence ID" value="NZ_JAGSOJ010000002.1"/>
</dbReference>
<dbReference type="Proteomes" id="UP001056429">
    <property type="component" value="Unassembled WGS sequence"/>
</dbReference>
<comment type="caution">
    <text evidence="4">The sequence shown here is derived from an EMBL/GenBank/DDBJ whole genome shotgun (WGS) entry which is preliminary data.</text>
</comment>
<dbReference type="Gene3D" id="3.40.630.40">
    <property type="entry name" value="Zn-dependent exopeptidases"/>
    <property type="match status" value="1"/>
</dbReference>
<keyword evidence="2" id="KW-0472">Membrane</keyword>
<evidence type="ECO:0000256" key="2">
    <source>
        <dbReference type="SAM" id="Phobius"/>
    </source>
</evidence>
<keyword evidence="2" id="KW-1133">Transmembrane helix</keyword>